<keyword evidence="4" id="KW-1185">Reference proteome</keyword>
<feature type="region of interest" description="Disordered" evidence="2">
    <location>
        <begin position="322"/>
        <end position="373"/>
    </location>
</feature>
<dbReference type="EMBL" id="FMSP01000004">
    <property type="protein sequence ID" value="SCV68927.1"/>
    <property type="molecule type" value="Genomic_DNA"/>
</dbReference>
<protein>
    <submittedName>
        <fullName evidence="3">BQ2448_1947 protein</fullName>
    </submittedName>
</protein>
<dbReference type="OrthoDB" id="3017382at2759"/>
<sequence>MAMFDDLFNLVFPFRTSVSSDTNTLPTEPLPLIRRSPGEHVPPGLSLISACHDASLVERVLGGFRRGLDKQRKRDLSLPWGVRRYIEKVVSERARLVGNEDIGLARFYEFVIAAIEPMIHALGHKSIKLMESSMGIKLPPHDVPGLQYFFRRQVFPGGLNAAPESGSNTLTMGGDSYELFNPVLIHGYMVCDLKAHYHGFSRIQGVDQPGLGADLLDIRLVTATGEQIALQTCFSDKSRFAIFWALPYIIITELIDAKHHLLISDLCSSELEPEDSTATPTSLLAVLLGVFMNYFDDYGVDAHSPKVEERIRYYVKELEQSSTAKSDHPSDVRPENSRDPTLDTTSVRSSTSPGDNATAPSTISQAEQIPKPSEATDVLVKQNDSGVMARHCPEADRSSVMQEIYPTRMVAVLIELVVDDPSDESSSASSSSQAPAKKIRLDADAPRPKLTEVLPRAIGRLFSLDAQFTRAQESFFPPIASTSTTRLDLIRRVGRGAGSIVSPVAKASPSTPIKAYETTSVTSPASFGDPTSTLFTPPASELQSATRSSPVAGVEQGKFIAKYFPAFYGLYRSGTERHAYVFVMEHASSPIAHERLESNTELKAKVDAAFRLVADEGLVHDDEGARNVLLRPDGRICLIDWGEARRS</sequence>
<feature type="region of interest" description="Disordered" evidence="2">
    <location>
        <begin position="421"/>
        <end position="443"/>
    </location>
</feature>
<dbReference type="PROSITE" id="PS00107">
    <property type="entry name" value="PROTEIN_KINASE_ATP"/>
    <property type="match status" value="1"/>
</dbReference>
<evidence type="ECO:0000313" key="4">
    <source>
        <dbReference type="Proteomes" id="UP000198372"/>
    </source>
</evidence>
<proteinExistence type="predicted"/>
<dbReference type="InterPro" id="IPR017441">
    <property type="entry name" value="Protein_kinase_ATP_BS"/>
</dbReference>
<dbReference type="GO" id="GO:0005524">
    <property type="term" value="F:ATP binding"/>
    <property type="evidence" value="ECO:0007669"/>
    <property type="project" value="UniProtKB-UniRule"/>
</dbReference>
<dbReference type="AlphaFoldDB" id="A0A238F700"/>
<keyword evidence="1" id="KW-0067">ATP-binding</keyword>
<dbReference type="InterPro" id="IPR011009">
    <property type="entry name" value="Kinase-like_dom_sf"/>
</dbReference>
<feature type="compositionally biased region" description="Low complexity" evidence="2">
    <location>
        <begin position="424"/>
        <end position="436"/>
    </location>
</feature>
<reference evidence="4" key="1">
    <citation type="submission" date="2016-09" db="EMBL/GenBank/DDBJ databases">
        <authorList>
            <person name="Jeantristanb JTB J.-T."/>
            <person name="Ricardo R."/>
        </authorList>
    </citation>
    <scope>NUCLEOTIDE SEQUENCE [LARGE SCALE GENOMIC DNA]</scope>
</reference>
<keyword evidence="1" id="KW-0547">Nucleotide-binding</keyword>
<feature type="compositionally biased region" description="Polar residues" evidence="2">
    <location>
        <begin position="342"/>
        <end position="367"/>
    </location>
</feature>
<organism evidence="3 4">
    <name type="scientific">Microbotryum intermedium</name>
    <dbReference type="NCBI Taxonomy" id="269621"/>
    <lineage>
        <taxon>Eukaryota</taxon>
        <taxon>Fungi</taxon>
        <taxon>Dikarya</taxon>
        <taxon>Basidiomycota</taxon>
        <taxon>Pucciniomycotina</taxon>
        <taxon>Microbotryomycetes</taxon>
        <taxon>Microbotryales</taxon>
        <taxon>Microbotryaceae</taxon>
        <taxon>Microbotryum</taxon>
    </lineage>
</organism>
<feature type="binding site" evidence="1">
    <location>
        <position position="514"/>
    </location>
    <ligand>
        <name>ATP</name>
        <dbReference type="ChEBI" id="CHEBI:30616"/>
    </ligand>
</feature>
<gene>
    <name evidence="3" type="ORF">BQ2448_1947</name>
</gene>
<evidence type="ECO:0000256" key="1">
    <source>
        <dbReference type="PROSITE-ProRule" id="PRU10141"/>
    </source>
</evidence>
<dbReference type="SUPFAM" id="SSF56112">
    <property type="entry name" value="Protein kinase-like (PK-like)"/>
    <property type="match status" value="1"/>
</dbReference>
<feature type="compositionally biased region" description="Basic and acidic residues" evidence="2">
    <location>
        <begin position="322"/>
        <end position="341"/>
    </location>
</feature>
<evidence type="ECO:0000256" key="2">
    <source>
        <dbReference type="SAM" id="MobiDB-lite"/>
    </source>
</evidence>
<evidence type="ECO:0000313" key="3">
    <source>
        <dbReference type="EMBL" id="SCV68927.1"/>
    </source>
</evidence>
<dbReference type="Proteomes" id="UP000198372">
    <property type="component" value="Unassembled WGS sequence"/>
</dbReference>
<accession>A0A238F700</accession>
<name>A0A238F700_9BASI</name>